<sequence>MIAVFGGRAVRVVVSALAGCGAGIALYGLRQINSSYVFAIGGAVLGVVVALGMDVYGRTARLTEVRITVPQLSELTFVVNNDAQRVAWQLFVESVTRTSTQQLDDNEGLLREALTSLYGLFATTREILKSSRPSTSKNGFTVESLAVTLLNRELRPFLSKWHPILREFEKSEPDLTESAWPRADECRRDLRQVQMNTREYVLAFARLAGVQDPHIMMGTETRP</sequence>
<dbReference type="EMBL" id="SUMC01000049">
    <property type="protein sequence ID" value="TKA04668.1"/>
    <property type="molecule type" value="Genomic_DNA"/>
</dbReference>
<name>A0A4U0S8D5_9ACTN</name>
<accession>A0A4U0S8D5</accession>
<gene>
    <name evidence="2" type="ORF">FCI23_34900</name>
</gene>
<organism evidence="2 3">
    <name type="scientific">Actinacidiphila oryziradicis</name>
    <dbReference type="NCBI Taxonomy" id="2571141"/>
    <lineage>
        <taxon>Bacteria</taxon>
        <taxon>Bacillati</taxon>
        <taxon>Actinomycetota</taxon>
        <taxon>Actinomycetes</taxon>
        <taxon>Kitasatosporales</taxon>
        <taxon>Streptomycetaceae</taxon>
        <taxon>Actinacidiphila</taxon>
    </lineage>
</organism>
<feature type="transmembrane region" description="Helical" evidence="1">
    <location>
        <begin position="12"/>
        <end position="29"/>
    </location>
</feature>
<proteinExistence type="predicted"/>
<keyword evidence="1" id="KW-0472">Membrane</keyword>
<keyword evidence="1" id="KW-1133">Transmembrane helix</keyword>
<feature type="transmembrane region" description="Helical" evidence="1">
    <location>
        <begin position="35"/>
        <end position="56"/>
    </location>
</feature>
<keyword evidence="1" id="KW-0812">Transmembrane</keyword>
<evidence type="ECO:0000256" key="1">
    <source>
        <dbReference type="SAM" id="Phobius"/>
    </source>
</evidence>
<dbReference type="OrthoDB" id="511218at2"/>
<dbReference type="AlphaFoldDB" id="A0A4U0S8D5"/>
<evidence type="ECO:0000313" key="2">
    <source>
        <dbReference type="EMBL" id="TKA04668.1"/>
    </source>
</evidence>
<dbReference type="RefSeq" id="WP_136728186.1">
    <property type="nucleotide sequence ID" value="NZ_SUMC01000049.1"/>
</dbReference>
<keyword evidence="3" id="KW-1185">Reference proteome</keyword>
<protein>
    <submittedName>
        <fullName evidence="2">Uncharacterized protein</fullName>
    </submittedName>
</protein>
<evidence type="ECO:0000313" key="3">
    <source>
        <dbReference type="Proteomes" id="UP000305778"/>
    </source>
</evidence>
<comment type="caution">
    <text evidence="2">The sequence shown here is derived from an EMBL/GenBank/DDBJ whole genome shotgun (WGS) entry which is preliminary data.</text>
</comment>
<dbReference type="Proteomes" id="UP000305778">
    <property type="component" value="Unassembled WGS sequence"/>
</dbReference>
<reference evidence="2 3" key="1">
    <citation type="submission" date="2019-04" db="EMBL/GenBank/DDBJ databases">
        <title>Streptomyces oryziradicis sp. nov., a novel actinomycete isolated from rhizosphere soil of rice (Oryza sativa L.).</title>
        <authorList>
            <person name="Li C."/>
        </authorList>
    </citation>
    <scope>NUCLEOTIDE SEQUENCE [LARGE SCALE GENOMIC DNA]</scope>
    <source>
        <strain evidence="2 3">NEAU-C40</strain>
    </source>
</reference>